<comment type="caution">
    <text evidence="2">The sequence shown here is derived from an EMBL/GenBank/DDBJ whole genome shotgun (WGS) entry which is preliminary data.</text>
</comment>
<evidence type="ECO:0008006" key="4">
    <source>
        <dbReference type="Google" id="ProtNLM"/>
    </source>
</evidence>
<evidence type="ECO:0000313" key="2">
    <source>
        <dbReference type="EMBL" id="OGG71120.1"/>
    </source>
</evidence>
<organism evidence="2 3">
    <name type="scientific">Candidatus Kaiserbacteria bacterium RIFCSPHIGHO2_12_FULL_53_13</name>
    <dbReference type="NCBI Taxonomy" id="1798502"/>
    <lineage>
        <taxon>Bacteria</taxon>
        <taxon>Candidatus Kaiseribacteriota</taxon>
    </lineage>
</organism>
<dbReference type="Proteomes" id="UP000176689">
    <property type="component" value="Unassembled WGS sequence"/>
</dbReference>
<evidence type="ECO:0000313" key="3">
    <source>
        <dbReference type="Proteomes" id="UP000176689"/>
    </source>
</evidence>
<accession>A0A1F6EC10</accession>
<dbReference type="AlphaFoldDB" id="A0A1F6EC10"/>
<reference evidence="2 3" key="1">
    <citation type="journal article" date="2016" name="Nat. Commun.">
        <title>Thousands of microbial genomes shed light on interconnected biogeochemical processes in an aquifer system.</title>
        <authorList>
            <person name="Anantharaman K."/>
            <person name="Brown C.T."/>
            <person name="Hug L.A."/>
            <person name="Sharon I."/>
            <person name="Castelle C.J."/>
            <person name="Probst A.J."/>
            <person name="Thomas B.C."/>
            <person name="Singh A."/>
            <person name="Wilkins M.J."/>
            <person name="Karaoz U."/>
            <person name="Brodie E.L."/>
            <person name="Williams K.H."/>
            <person name="Hubbard S.S."/>
            <person name="Banfield J.F."/>
        </authorList>
    </citation>
    <scope>NUCLEOTIDE SEQUENCE [LARGE SCALE GENOMIC DNA]</scope>
</reference>
<name>A0A1F6EC10_9BACT</name>
<gene>
    <name evidence="2" type="ORF">A3F27_02135</name>
</gene>
<sequence>MSDEIIIDGMPFISSKRASELSGYTQDYIGQLSRGGQIKVRRVGGLWYVFMESLLEYKKQADAYVPEVPVRERVEELESIISFDGKSYISTSKAGKITGYTADYVGQLARAGSIPARQVGNRWYVERERILHHKAEKDALLGAVQAESVGIRRSMEDKMLADINYGGVGPFFEYTKEEGDLIPIIFRERGLTAQKAPKEAVEEEIAGPSEYAIPIRIIEHRAPKTLSQVDKNGPWNVNIQIAKPIWKSLKVFYLPIVITIVVVLSIGFFSLKNSSIYTQNDNKNGEAIQVAAVGNVLDTKKGSNSQTRMVLDSIAGFLEQLLTDELVFHR</sequence>
<keyword evidence="1" id="KW-0812">Transmembrane</keyword>
<keyword evidence="1" id="KW-0472">Membrane</keyword>
<proteinExistence type="predicted"/>
<evidence type="ECO:0000256" key="1">
    <source>
        <dbReference type="SAM" id="Phobius"/>
    </source>
</evidence>
<keyword evidence="1" id="KW-1133">Transmembrane helix</keyword>
<protein>
    <recommendedName>
        <fullName evidence="4">Helix-turn-helix domain-containing protein</fullName>
    </recommendedName>
</protein>
<feature type="transmembrane region" description="Helical" evidence="1">
    <location>
        <begin position="251"/>
        <end position="271"/>
    </location>
</feature>
<dbReference type="EMBL" id="MFLP01000014">
    <property type="protein sequence ID" value="OGG71120.1"/>
    <property type="molecule type" value="Genomic_DNA"/>
</dbReference>